<feature type="domain" description="AAA+ ATPase" evidence="1">
    <location>
        <begin position="180"/>
        <end position="311"/>
    </location>
</feature>
<dbReference type="NCBIfam" id="NF005304">
    <property type="entry name" value="PRK06835.1"/>
    <property type="match status" value="1"/>
</dbReference>
<dbReference type="InterPro" id="IPR002611">
    <property type="entry name" value="IstB_ATP-bd"/>
</dbReference>
<dbReference type="InterPro" id="IPR003593">
    <property type="entry name" value="AAA+_ATPase"/>
</dbReference>
<dbReference type="RefSeq" id="WP_284679778.1">
    <property type="nucleotide sequence ID" value="NZ_CP060096.1"/>
</dbReference>
<dbReference type="AlphaFoldDB" id="A0A975AVA2"/>
<dbReference type="CDD" id="cd00009">
    <property type="entry name" value="AAA"/>
    <property type="match status" value="1"/>
</dbReference>
<dbReference type="PANTHER" id="PTHR30050">
    <property type="entry name" value="CHROMOSOMAL REPLICATION INITIATOR PROTEIN DNAA"/>
    <property type="match status" value="1"/>
</dbReference>
<keyword evidence="2" id="KW-0067">ATP-binding</keyword>
<name>A0A975AVA2_9THEO</name>
<accession>A0A975AVA2</accession>
<dbReference type="InterPro" id="IPR027417">
    <property type="entry name" value="P-loop_NTPase"/>
</dbReference>
<keyword evidence="3" id="KW-1185">Reference proteome</keyword>
<proteinExistence type="predicted"/>
<evidence type="ECO:0000259" key="1">
    <source>
        <dbReference type="SMART" id="SM00382"/>
    </source>
</evidence>
<dbReference type="Pfam" id="PF01695">
    <property type="entry name" value="IstB_IS21"/>
    <property type="match status" value="1"/>
</dbReference>
<dbReference type="Proteomes" id="UP000671913">
    <property type="component" value="Chromosome"/>
</dbReference>
<organism evidence="2 3">
    <name type="scientific">Aceticella autotrophica</name>
    <dbReference type="NCBI Taxonomy" id="2755338"/>
    <lineage>
        <taxon>Bacteria</taxon>
        <taxon>Bacillati</taxon>
        <taxon>Bacillota</taxon>
        <taxon>Clostridia</taxon>
        <taxon>Thermoanaerobacterales</taxon>
        <taxon>Thermoanaerobacteraceae</taxon>
        <taxon>Aceticella</taxon>
    </lineage>
</organism>
<gene>
    <name evidence="2" type="ORF">ACETAC_09520</name>
</gene>
<protein>
    <submittedName>
        <fullName evidence="2">ATP-binding protein</fullName>
    </submittedName>
</protein>
<dbReference type="SMART" id="SM00382">
    <property type="entry name" value="AAA"/>
    <property type="match status" value="1"/>
</dbReference>
<dbReference type="PANTHER" id="PTHR30050:SF4">
    <property type="entry name" value="ATP-BINDING PROTEIN RV3427C IN INSERTION SEQUENCE-RELATED"/>
    <property type="match status" value="1"/>
</dbReference>
<dbReference type="SUPFAM" id="SSF52540">
    <property type="entry name" value="P-loop containing nucleoside triphosphate hydrolases"/>
    <property type="match status" value="1"/>
</dbReference>
<dbReference type="KEGG" id="aaut:ACETAC_09520"/>
<dbReference type="EMBL" id="CP060096">
    <property type="protein sequence ID" value="QSZ27092.1"/>
    <property type="molecule type" value="Genomic_DNA"/>
</dbReference>
<keyword evidence="2" id="KW-0547">Nucleotide-binding</keyword>
<sequence>MNNAVQEVLRQYEIKRDNSLRENLKKREEIYNKIPEILKIDDDIKNIGFEISRSIFNEPQQSKKLLLKLKEKLFDLKERKAYLLKLNGYPEDYMEPKYECKLCKDTGYINGRRCNCFEQKLINIYYKQSSIENIVKRENFATFDMNFYSDKALGDKPSPRSNIKKILETSLTFIRNFNNERESLFFYGNSGLGKTFLCNCIAKELLDKGKVVLYRTSSDLIEDLRANKLNSDNNSYSSYFELLKQCDLLIIDDLGTESITAFSLQEIFNIINTRLLMCKKFIISTNLSISEIMVIYPERIYSRIFGNFKMLNFYGEDIRLKSKIII</sequence>
<evidence type="ECO:0000313" key="2">
    <source>
        <dbReference type="EMBL" id="QSZ27092.1"/>
    </source>
</evidence>
<reference evidence="2" key="1">
    <citation type="submission" date="2020-08" db="EMBL/GenBank/DDBJ databases">
        <title>Genomic insights into the carbon and energy metabolism of the first obligate autotrophic acetogenic bacterium Aceticella autotrophica gen. nov., sp. nov.</title>
        <authorList>
            <person name="Toshchakov S.V."/>
            <person name="Elcheninov A.G."/>
            <person name="Kublanov I.V."/>
            <person name="Frolov E.N."/>
            <person name="Lebedinsky A.V."/>
        </authorList>
    </citation>
    <scope>NUCLEOTIDE SEQUENCE</scope>
    <source>
        <strain evidence="2">3443-3Ac</strain>
    </source>
</reference>
<evidence type="ECO:0000313" key="3">
    <source>
        <dbReference type="Proteomes" id="UP000671913"/>
    </source>
</evidence>
<dbReference type="GO" id="GO:0006260">
    <property type="term" value="P:DNA replication"/>
    <property type="evidence" value="ECO:0007669"/>
    <property type="project" value="TreeGrafter"/>
</dbReference>
<dbReference type="GO" id="GO:0005524">
    <property type="term" value="F:ATP binding"/>
    <property type="evidence" value="ECO:0007669"/>
    <property type="project" value="UniProtKB-KW"/>
</dbReference>
<dbReference type="Gene3D" id="3.40.50.300">
    <property type="entry name" value="P-loop containing nucleotide triphosphate hydrolases"/>
    <property type="match status" value="1"/>
</dbReference>